<evidence type="ECO:0000256" key="11">
    <source>
        <dbReference type="ARBA" id="ARBA00056549"/>
    </source>
</evidence>
<dbReference type="Gene3D" id="3.90.550.10">
    <property type="entry name" value="Spore Coat Polysaccharide Biosynthesis Protein SpsA, Chain A"/>
    <property type="match status" value="1"/>
</dbReference>
<dbReference type="PANTHER" id="PTHR32125:SF4">
    <property type="entry name" value="2-C-METHYL-D-ERYTHRITOL 4-PHOSPHATE CYTIDYLYLTRANSFERASE, CHLOROPLASTIC"/>
    <property type="match status" value="1"/>
</dbReference>
<dbReference type="InterPro" id="IPR029044">
    <property type="entry name" value="Nucleotide-diphossugar_trans"/>
</dbReference>
<comment type="function">
    <text evidence="13">Catalyzes the formation of 4-diphosphocytidyl-2-C-methyl-D-erythritol from CTP and 2-C-methyl-D-erythritol 4-phosphate (MEP).</text>
</comment>
<comment type="caution">
    <text evidence="14">The sequence shown here is derived from an EMBL/GenBank/DDBJ whole genome shotgun (WGS) entry which is preliminary data.</text>
</comment>
<dbReference type="CDD" id="cd02516">
    <property type="entry name" value="CDP-ME_synthetase"/>
    <property type="match status" value="1"/>
</dbReference>
<dbReference type="GO" id="GO:0047349">
    <property type="term" value="F:D-ribitol-5-phosphate cytidylyltransferase activity"/>
    <property type="evidence" value="ECO:0007669"/>
    <property type="project" value="UniProtKB-EC"/>
</dbReference>
<dbReference type="GO" id="GO:0071555">
    <property type="term" value="P:cell wall organization"/>
    <property type="evidence" value="ECO:0007669"/>
    <property type="project" value="UniProtKB-KW"/>
</dbReference>
<dbReference type="HAMAP" id="MF_00108">
    <property type="entry name" value="IspD"/>
    <property type="match status" value="1"/>
</dbReference>
<dbReference type="EC" id="2.7.7.60" evidence="13"/>
<dbReference type="InterPro" id="IPR034683">
    <property type="entry name" value="IspD/TarI"/>
</dbReference>
<feature type="site" description="Transition state stabilizer" evidence="13">
    <location>
        <position position="16"/>
    </location>
</feature>
<keyword evidence="5 13" id="KW-0808">Transferase</keyword>
<feature type="site" description="Positions MEP for the nucleophilic attack" evidence="13">
    <location>
        <position position="153"/>
    </location>
</feature>
<comment type="catalytic activity">
    <reaction evidence="1 13">
        <text>2-C-methyl-D-erythritol 4-phosphate + CTP + H(+) = 4-CDP-2-C-methyl-D-erythritol + diphosphate</text>
        <dbReference type="Rhea" id="RHEA:13429"/>
        <dbReference type="ChEBI" id="CHEBI:15378"/>
        <dbReference type="ChEBI" id="CHEBI:33019"/>
        <dbReference type="ChEBI" id="CHEBI:37563"/>
        <dbReference type="ChEBI" id="CHEBI:57823"/>
        <dbReference type="ChEBI" id="CHEBI:58262"/>
        <dbReference type="EC" id="2.7.7.60"/>
    </reaction>
</comment>
<proteinExistence type="inferred from homology"/>
<evidence type="ECO:0000256" key="1">
    <source>
        <dbReference type="ARBA" id="ARBA00001282"/>
    </source>
</evidence>
<dbReference type="NCBIfam" id="TIGR00453">
    <property type="entry name" value="ispD"/>
    <property type="match status" value="1"/>
</dbReference>
<dbReference type="RefSeq" id="WP_103158776.1">
    <property type="nucleotide sequence ID" value="NZ_BMDK01000001.1"/>
</dbReference>
<dbReference type="PROSITE" id="PS01295">
    <property type="entry name" value="ISPD"/>
    <property type="match status" value="1"/>
</dbReference>
<reference evidence="14 15" key="1">
    <citation type="journal article" date="2016" name="Front. Microbiol.">
        <title>Comprehensive Phylogenetic Analysis of Bovine Non-aureus Staphylococci Species Based on Whole-Genome Sequencing.</title>
        <authorList>
            <person name="Naushad S."/>
            <person name="Barkema H.W."/>
            <person name="Luby C."/>
            <person name="Condas L.A."/>
            <person name="Nobrega D.B."/>
            <person name="Carson D.A."/>
            <person name="De Buck J."/>
        </authorList>
    </citation>
    <scope>NUCLEOTIDE SEQUENCE [LARGE SCALE GENOMIC DNA]</scope>
    <source>
        <strain evidence="14 15">SNUC 505</strain>
    </source>
</reference>
<organism evidence="14 15">
    <name type="scientific">Staphylococcus chromogenes</name>
    <name type="common">Staphylococcus hyicus subsp. chromogenes</name>
    <dbReference type="NCBI Taxonomy" id="46126"/>
    <lineage>
        <taxon>Bacteria</taxon>
        <taxon>Bacillati</taxon>
        <taxon>Bacillota</taxon>
        <taxon>Bacilli</taxon>
        <taxon>Bacillales</taxon>
        <taxon>Staphylococcaceae</taxon>
        <taxon>Staphylococcus</taxon>
    </lineage>
</organism>
<gene>
    <name evidence="13 14" type="primary">ispD</name>
    <name evidence="14" type="ORF">BU653_02880</name>
</gene>
<evidence type="ECO:0000256" key="10">
    <source>
        <dbReference type="ARBA" id="ARBA00049484"/>
    </source>
</evidence>
<dbReference type="Pfam" id="PF01128">
    <property type="entry name" value="IspD"/>
    <property type="match status" value="1"/>
</dbReference>
<keyword evidence="8 13" id="KW-0414">Isoprene biosynthesis</keyword>
<accession>A0AAE5W8I0</accession>
<evidence type="ECO:0000256" key="2">
    <source>
        <dbReference type="ARBA" id="ARBA00004787"/>
    </source>
</evidence>
<evidence type="ECO:0000313" key="14">
    <source>
        <dbReference type="EMBL" id="PTG15979.1"/>
    </source>
</evidence>
<comment type="catalytic activity">
    <reaction evidence="10">
        <text>D-ribitol 5-phosphate + CTP + H(+) = CDP-L-ribitol + diphosphate</text>
        <dbReference type="Rhea" id="RHEA:12456"/>
        <dbReference type="ChEBI" id="CHEBI:15378"/>
        <dbReference type="ChEBI" id="CHEBI:33019"/>
        <dbReference type="ChEBI" id="CHEBI:37563"/>
        <dbReference type="ChEBI" id="CHEBI:57608"/>
        <dbReference type="ChEBI" id="CHEBI:57695"/>
        <dbReference type="EC" id="2.7.7.40"/>
    </reaction>
</comment>
<comment type="pathway">
    <text evidence="3">Cell wall biogenesis; poly(ribitol phosphate) teichoic acid biosynthesis.</text>
</comment>
<dbReference type="EMBL" id="PZBZ01000011">
    <property type="protein sequence ID" value="PTG15979.1"/>
    <property type="molecule type" value="Genomic_DNA"/>
</dbReference>
<feature type="site" description="Transition state stabilizer" evidence="13">
    <location>
        <position position="23"/>
    </location>
</feature>
<comment type="pathway">
    <text evidence="2 13">Isoprenoid biosynthesis; isopentenyl diphosphate biosynthesis via DXP pathway; isopentenyl diphosphate from 1-deoxy-D-xylulose 5-phosphate: step 2/6.</text>
</comment>
<dbReference type="InterPro" id="IPR001228">
    <property type="entry name" value="IspD"/>
</dbReference>
<evidence type="ECO:0000256" key="8">
    <source>
        <dbReference type="ARBA" id="ARBA00023229"/>
    </source>
</evidence>
<dbReference type="GO" id="GO:0019350">
    <property type="term" value="P:teichoic acid biosynthetic process"/>
    <property type="evidence" value="ECO:0007669"/>
    <property type="project" value="UniProtKB-KW"/>
</dbReference>
<dbReference type="FunFam" id="3.90.550.10:FF:000003">
    <property type="entry name" value="2-C-methyl-D-erythritol 4-phosphate cytidylyltransferase"/>
    <property type="match status" value="1"/>
</dbReference>
<evidence type="ECO:0000313" key="15">
    <source>
        <dbReference type="Proteomes" id="UP000242704"/>
    </source>
</evidence>
<protein>
    <recommendedName>
        <fullName evidence="13">2-C-methyl-D-erythritol 4-phosphate cytidylyltransferase</fullName>
        <ecNumber evidence="13">2.7.7.60</ecNumber>
    </recommendedName>
    <alternativeName>
        <fullName evidence="13">4-diphosphocytidyl-2C-methyl-D-erythritol synthase</fullName>
    </alternativeName>
    <alternativeName>
        <fullName evidence="13">MEP cytidylyltransferase</fullName>
        <shortName evidence="13">MCT</shortName>
    </alternativeName>
</protein>
<feature type="site" description="Positions MEP for the nucleophilic attack" evidence="13">
    <location>
        <position position="209"/>
    </location>
</feature>
<evidence type="ECO:0000256" key="3">
    <source>
        <dbReference type="ARBA" id="ARBA00004837"/>
    </source>
</evidence>
<evidence type="ECO:0000256" key="13">
    <source>
        <dbReference type="HAMAP-Rule" id="MF_00108"/>
    </source>
</evidence>
<dbReference type="InterPro" id="IPR018294">
    <property type="entry name" value="ISPD_synthase_CS"/>
</dbReference>
<comment type="function">
    <text evidence="11">Catalyzes the transfer of the cytidylyl group of CTP to D-ribitol 5-phosphate.</text>
</comment>
<evidence type="ECO:0000256" key="7">
    <source>
        <dbReference type="ARBA" id="ARBA00022944"/>
    </source>
</evidence>
<comment type="similarity">
    <text evidence="12">Belongs to the IspD/TarI cytidylyltransferase family. TarI subfamily.</text>
</comment>
<evidence type="ECO:0000256" key="4">
    <source>
        <dbReference type="ARBA" id="ARBA00009789"/>
    </source>
</evidence>
<dbReference type="InterPro" id="IPR050088">
    <property type="entry name" value="IspD/TarI_cytidylyltransf_bact"/>
</dbReference>
<evidence type="ECO:0000256" key="9">
    <source>
        <dbReference type="ARBA" id="ARBA00023316"/>
    </source>
</evidence>
<dbReference type="GO" id="GO:0019288">
    <property type="term" value="P:isopentenyl diphosphate biosynthetic process, methylerythritol 4-phosphate pathway"/>
    <property type="evidence" value="ECO:0007669"/>
    <property type="project" value="UniProtKB-UniRule"/>
</dbReference>
<evidence type="ECO:0000256" key="6">
    <source>
        <dbReference type="ARBA" id="ARBA00022695"/>
    </source>
</evidence>
<keyword evidence="6 13" id="KW-0548">Nucleotidyltransferase</keyword>
<dbReference type="Proteomes" id="UP000242704">
    <property type="component" value="Unassembled WGS sequence"/>
</dbReference>
<sequence length="232" mass="26137">MQNYHVIIPAAGKGTRMKRDYNKLFIELAGRPILAHTLAVFQNDVQCQGIHLAVHPRDYMEMRALCQKFNKVRTLIEGGATRQDSIHRVLQAVSLEDNDLVLVHDGARPFVSHETINRLCEAVQQQGAAIVGVKAKDTIKEVQHHTVTKTLDRSVLWQIQTPQGATYKTLLNAYQQAEQTQFEGTDDASLLEHAGETVHVVEGDYENIKITTEDDLWMGQAFLNKRSSDNHV</sequence>
<dbReference type="GO" id="GO:0050518">
    <property type="term" value="F:2-C-methyl-D-erythritol 4-phosphate cytidylyltransferase activity"/>
    <property type="evidence" value="ECO:0007669"/>
    <property type="project" value="UniProtKB-UniRule"/>
</dbReference>
<dbReference type="PANTHER" id="PTHR32125">
    <property type="entry name" value="2-C-METHYL-D-ERYTHRITOL 4-PHOSPHATE CYTIDYLYLTRANSFERASE, CHLOROPLASTIC"/>
    <property type="match status" value="1"/>
</dbReference>
<keyword evidence="7" id="KW-0777">Teichoic acid biosynthesis</keyword>
<evidence type="ECO:0000256" key="5">
    <source>
        <dbReference type="ARBA" id="ARBA00022679"/>
    </source>
</evidence>
<comment type="similarity">
    <text evidence="4 13">Belongs to the IspD/TarI cytidylyltransferase family. IspD subfamily.</text>
</comment>
<keyword evidence="9" id="KW-0961">Cell wall biogenesis/degradation</keyword>
<evidence type="ECO:0000256" key="12">
    <source>
        <dbReference type="ARBA" id="ARBA00061485"/>
    </source>
</evidence>
<name>A0AAE5W8I0_STACR</name>
<dbReference type="AlphaFoldDB" id="A0AAE5W8I0"/>
<dbReference type="SUPFAM" id="SSF53448">
    <property type="entry name" value="Nucleotide-diphospho-sugar transferases"/>
    <property type="match status" value="1"/>
</dbReference>